<feature type="domain" description="Putative mannosyltransferase YkcA/B-like C-terminal" evidence="1">
    <location>
        <begin position="1"/>
        <end position="33"/>
    </location>
</feature>
<evidence type="ECO:0000313" key="4">
    <source>
        <dbReference type="Proteomes" id="UP000032024"/>
    </source>
</evidence>
<dbReference type="PATRIC" id="fig|1398.18.peg.3573"/>
<protein>
    <recommendedName>
        <fullName evidence="1">Putative mannosyltransferase YkcA/B-like C-terminal domain-containing protein</fullName>
    </recommendedName>
</protein>
<dbReference type="Pfam" id="PF24878">
    <property type="entry name" value="YkcB_C"/>
    <property type="match status" value="1"/>
</dbReference>
<evidence type="ECO:0000313" key="3">
    <source>
        <dbReference type="EMBL" id="KWZ85986.1"/>
    </source>
</evidence>
<keyword evidence="4" id="KW-1185">Reference proteome</keyword>
<evidence type="ECO:0000313" key="5">
    <source>
        <dbReference type="Proteomes" id="UP000070376"/>
    </source>
</evidence>
<reference evidence="5" key="3">
    <citation type="submission" date="2016-01" db="EMBL/GenBank/DDBJ databases">
        <authorList>
            <person name="Mitreva M."/>
            <person name="Pepin K.H."/>
            <person name="Mihindukulasuriya K.A."/>
            <person name="Fulton R."/>
            <person name="Fronick C."/>
            <person name="O'Laughlin M."/>
            <person name="Miner T."/>
            <person name="Herter B."/>
            <person name="Rosa B.A."/>
            <person name="Cordes M."/>
            <person name="Tomlinson C."/>
            <person name="Wollam A."/>
            <person name="Palsikar V.B."/>
            <person name="Mardis E.R."/>
            <person name="Wilson R.K."/>
        </authorList>
    </citation>
    <scope>NUCLEOTIDE SEQUENCE [LARGE SCALE GENOMIC DNA]</scope>
    <source>
        <strain evidence="5">GED7749B</strain>
    </source>
</reference>
<reference evidence="3" key="4">
    <citation type="submission" date="2016-01" db="EMBL/GenBank/DDBJ databases">
        <authorList>
            <person name="Oliw E.H."/>
        </authorList>
    </citation>
    <scope>NUCLEOTIDE SEQUENCE [LARGE SCALE GENOMIC DNA]</scope>
    <source>
        <strain evidence="3">GED7749B</strain>
    </source>
</reference>
<dbReference type="EMBL" id="CP010525">
    <property type="protein sequence ID" value="AJO24417.1"/>
    <property type="molecule type" value="Genomic_DNA"/>
</dbReference>
<dbReference type="InterPro" id="IPR056785">
    <property type="entry name" value="YkcA/B-like_C"/>
</dbReference>
<proteinExistence type="predicted"/>
<reference evidence="4" key="2">
    <citation type="submission" date="2015-01" db="EMBL/GenBank/DDBJ databases">
        <title>Comparative genome analysis of Bacillus coagulans HM-08, Clostridium butyricum HM-68, Bacillus subtilis HM-66 and Bacillus paralicheniformis BL-09.</title>
        <authorList>
            <person name="Zhang H."/>
        </authorList>
    </citation>
    <scope>NUCLEOTIDE SEQUENCE [LARGE SCALE GENOMIC DNA]</scope>
    <source>
        <strain evidence="4">HM-08</strain>
    </source>
</reference>
<dbReference type="Proteomes" id="UP000070376">
    <property type="component" value="Unassembled WGS sequence"/>
</dbReference>
<gene>
    <name evidence="3" type="ORF">HMPREF3213_00228</name>
    <name evidence="2" type="ORF">SB48_HM08orf05762</name>
</gene>
<evidence type="ECO:0000313" key="2">
    <source>
        <dbReference type="EMBL" id="AJO24417.1"/>
    </source>
</evidence>
<dbReference type="EMBL" id="LRPN01000008">
    <property type="protein sequence ID" value="KWZ85986.1"/>
    <property type="molecule type" value="Genomic_DNA"/>
</dbReference>
<dbReference type="STRING" id="1398.AB434_1719"/>
<name>A0A0C5CSH2_HEYCO</name>
<sequence>MDIGGFTGSDPAPTLSAFKKYVRQGKIHYFIMEEAPLAI</sequence>
<organism evidence="3 5">
    <name type="scientific">Heyndrickxia coagulans</name>
    <name type="common">Weizmannia coagulans</name>
    <dbReference type="NCBI Taxonomy" id="1398"/>
    <lineage>
        <taxon>Bacteria</taxon>
        <taxon>Bacillati</taxon>
        <taxon>Bacillota</taxon>
        <taxon>Bacilli</taxon>
        <taxon>Bacillales</taxon>
        <taxon>Bacillaceae</taxon>
        <taxon>Heyndrickxia</taxon>
    </lineage>
</organism>
<dbReference type="AlphaFoldDB" id="A0A0C5CSH2"/>
<accession>A0A0C5CSH2</accession>
<dbReference type="Proteomes" id="UP000032024">
    <property type="component" value="Chromosome"/>
</dbReference>
<reference evidence="2" key="1">
    <citation type="submission" date="2015-01" db="EMBL/GenBank/DDBJ databases">
        <title>Comparative genome analysis of Bacillus coagulans HM-08, Clostridium butyricum HM-68, Bacillus subtilis HM-66 and Bacillus licheniformis BL-09.</title>
        <authorList>
            <person name="Zhang H."/>
        </authorList>
    </citation>
    <scope>NUCLEOTIDE SEQUENCE [LARGE SCALE GENOMIC DNA]</scope>
    <source>
        <strain evidence="2">HM-08</strain>
    </source>
</reference>
<evidence type="ECO:0000259" key="1">
    <source>
        <dbReference type="Pfam" id="PF24878"/>
    </source>
</evidence>